<feature type="transmembrane region" description="Helical" evidence="1">
    <location>
        <begin position="188"/>
        <end position="212"/>
    </location>
</feature>
<sequence length="260" mass="28831">MRSIGHLGNWESNLSDGRKSYLGDRGIHLSRSWSLVVLLDGLVLIVHWLGSKHLGDCRSSIDLSRSSIDRSNNLSNRSQSLHNFVTFDRFTTDDGVESVVVISSVIDNAAVTISIDQGVLSLDDISMAFLLLALNISGVIIMHIVRKLVLGRSIGIFDVLHGLHQSRLDSFDQSGLDSLEQRWLLVNYLLWLVLVVFGLMMVLWLLVLLIVLGAGHSDNSEQSDVLKRVNNNETVQSATPLLRISIRCQWLVPGKGQLSI</sequence>
<evidence type="ECO:0000256" key="1">
    <source>
        <dbReference type="SAM" id="Phobius"/>
    </source>
</evidence>
<dbReference type="EnsemblMetazoa" id="AMEC013740-RA">
    <property type="protein sequence ID" value="AMEC013740-PA"/>
    <property type="gene ID" value="AMEC013740"/>
</dbReference>
<feature type="transmembrane region" description="Helical" evidence="1">
    <location>
        <begin position="125"/>
        <end position="145"/>
    </location>
</feature>
<keyword evidence="1" id="KW-0812">Transmembrane</keyword>
<dbReference type="AlphaFoldDB" id="A0A182U4H1"/>
<reference evidence="3" key="1">
    <citation type="submission" date="2014-01" db="EMBL/GenBank/DDBJ databases">
        <title>The Genome Sequence of Anopheles melas CM1001059_A (V2).</title>
        <authorList>
            <consortium name="The Broad Institute Genomics Platform"/>
            <person name="Neafsey D.E."/>
            <person name="Besansky N."/>
            <person name="Howell P."/>
            <person name="Walton C."/>
            <person name="Young S.K."/>
            <person name="Zeng Q."/>
            <person name="Gargeya S."/>
            <person name="Fitzgerald M."/>
            <person name="Haas B."/>
            <person name="Abouelleil A."/>
            <person name="Allen A.W."/>
            <person name="Alvarado L."/>
            <person name="Arachchi H.M."/>
            <person name="Berlin A.M."/>
            <person name="Chapman S.B."/>
            <person name="Gainer-Dewar J."/>
            <person name="Goldberg J."/>
            <person name="Griggs A."/>
            <person name="Gujja S."/>
            <person name="Hansen M."/>
            <person name="Howarth C."/>
            <person name="Imamovic A."/>
            <person name="Ireland A."/>
            <person name="Larimer J."/>
            <person name="McCowan C."/>
            <person name="Murphy C."/>
            <person name="Pearson M."/>
            <person name="Poon T.W."/>
            <person name="Priest M."/>
            <person name="Roberts A."/>
            <person name="Saif S."/>
            <person name="Shea T."/>
            <person name="Sisk P."/>
            <person name="Sykes S."/>
            <person name="Wortman J."/>
            <person name="Nusbaum C."/>
            <person name="Birren B."/>
        </authorList>
    </citation>
    <scope>NUCLEOTIDE SEQUENCE [LARGE SCALE GENOMIC DNA]</scope>
    <source>
        <strain evidence="3">CM1001059</strain>
    </source>
</reference>
<name>A0A182U4H1_9DIPT</name>
<reference evidence="2" key="2">
    <citation type="submission" date="2020-05" db="UniProtKB">
        <authorList>
            <consortium name="EnsemblMetazoa"/>
        </authorList>
    </citation>
    <scope>IDENTIFICATION</scope>
    <source>
        <strain evidence="2">CM1001059</strain>
    </source>
</reference>
<protein>
    <recommendedName>
        <fullName evidence="4">Transmembrane protein</fullName>
    </recommendedName>
</protein>
<keyword evidence="1" id="KW-1133">Transmembrane helix</keyword>
<dbReference type="Proteomes" id="UP000075902">
    <property type="component" value="Unassembled WGS sequence"/>
</dbReference>
<proteinExistence type="predicted"/>
<keyword evidence="3" id="KW-1185">Reference proteome</keyword>
<evidence type="ECO:0000313" key="3">
    <source>
        <dbReference type="Proteomes" id="UP000075902"/>
    </source>
</evidence>
<organism evidence="2 3">
    <name type="scientific">Anopheles melas</name>
    <dbReference type="NCBI Taxonomy" id="34690"/>
    <lineage>
        <taxon>Eukaryota</taxon>
        <taxon>Metazoa</taxon>
        <taxon>Ecdysozoa</taxon>
        <taxon>Arthropoda</taxon>
        <taxon>Hexapoda</taxon>
        <taxon>Insecta</taxon>
        <taxon>Pterygota</taxon>
        <taxon>Neoptera</taxon>
        <taxon>Endopterygota</taxon>
        <taxon>Diptera</taxon>
        <taxon>Nematocera</taxon>
        <taxon>Culicoidea</taxon>
        <taxon>Culicidae</taxon>
        <taxon>Anophelinae</taxon>
        <taxon>Anopheles</taxon>
    </lineage>
</organism>
<evidence type="ECO:0008006" key="4">
    <source>
        <dbReference type="Google" id="ProtNLM"/>
    </source>
</evidence>
<evidence type="ECO:0000313" key="2">
    <source>
        <dbReference type="EnsemblMetazoa" id="AMEC013740-PA"/>
    </source>
</evidence>
<keyword evidence="1" id="KW-0472">Membrane</keyword>
<accession>A0A182U4H1</accession>
<dbReference type="VEuPathDB" id="VectorBase:AMEC013740"/>
<feature type="transmembrane region" description="Helical" evidence="1">
    <location>
        <begin position="32"/>
        <end position="50"/>
    </location>
</feature>